<protein>
    <submittedName>
        <fullName evidence="2">Uncharacterized protein</fullName>
    </submittedName>
</protein>
<reference evidence="2 3" key="1">
    <citation type="journal article" date="2019" name="Int. J. Syst. Evol. Microbiol.">
        <title>Rufibacter sediminis sp. nov., isolated from freshwater lake sediment.</title>
        <authorList>
            <person name="Qu J.H."/>
            <person name="Zhang L.J."/>
            <person name="Fu Y.H."/>
            <person name="Li H.F."/>
        </authorList>
    </citation>
    <scope>NUCLEOTIDE SEQUENCE [LARGE SCALE GENOMIC DNA]</scope>
    <source>
        <strain evidence="2 3">H-1</strain>
    </source>
</reference>
<feature type="transmembrane region" description="Helical" evidence="1">
    <location>
        <begin position="12"/>
        <end position="38"/>
    </location>
</feature>
<accession>A0ABR6VUB3</accession>
<keyword evidence="1" id="KW-0472">Membrane</keyword>
<gene>
    <name evidence="2" type="ORF">H7U12_13880</name>
</gene>
<comment type="caution">
    <text evidence="2">The sequence shown here is derived from an EMBL/GenBank/DDBJ whole genome shotgun (WGS) entry which is preliminary data.</text>
</comment>
<evidence type="ECO:0000256" key="1">
    <source>
        <dbReference type="SAM" id="Phobius"/>
    </source>
</evidence>
<evidence type="ECO:0000313" key="3">
    <source>
        <dbReference type="Proteomes" id="UP000659698"/>
    </source>
</evidence>
<feature type="transmembrane region" description="Helical" evidence="1">
    <location>
        <begin position="44"/>
        <end position="61"/>
    </location>
</feature>
<keyword evidence="1" id="KW-0812">Transmembrane</keyword>
<name>A0ABR6VUB3_9BACT</name>
<proteinExistence type="predicted"/>
<evidence type="ECO:0000313" key="2">
    <source>
        <dbReference type="EMBL" id="MBC3540778.1"/>
    </source>
</evidence>
<feature type="transmembrane region" description="Helical" evidence="1">
    <location>
        <begin position="98"/>
        <end position="115"/>
    </location>
</feature>
<feature type="transmembrane region" description="Helical" evidence="1">
    <location>
        <begin position="73"/>
        <end position="92"/>
    </location>
</feature>
<dbReference type="Proteomes" id="UP000659698">
    <property type="component" value="Unassembled WGS sequence"/>
</dbReference>
<dbReference type="EMBL" id="JACOAF010000031">
    <property type="protein sequence ID" value="MBC3540778.1"/>
    <property type="molecule type" value="Genomic_DNA"/>
</dbReference>
<dbReference type="RefSeq" id="WP_186638952.1">
    <property type="nucleotide sequence ID" value="NZ_JACOAF010000031.1"/>
</dbReference>
<keyword evidence="1" id="KW-1133">Transmembrane helix</keyword>
<keyword evidence="3" id="KW-1185">Reference proteome</keyword>
<sequence length="134" mass="15474">MPPPDAPALQKLLLFFWYNSVFFLKLALVKGAVFIAFAKPHFSKAHNLFILLTVYPCYLLAYQTLRNCKLQPIVFTLFSIIGLQTLMIMFTVEDWDCRFTAPILPFLFILGALGLKEALQARFPVWDRVDTQRN</sequence>
<organism evidence="2 3">
    <name type="scientific">Rufibacter sediminis</name>
    <dbReference type="NCBI Taxonomy" id="2762756"/>
    <lineage>
        <taxon>Bacteria</taxon>
        <taxon>Pseudomonadati</taxon>
        <taxon>Bacteroidota</taxon>
        <taxon>Cytophagia</taxon>
        <taxon>Cytophagales</taxon>
        <taxon>Hymenobacteraceae</taxon>
        <taxon>Rufibacter</taxon>
    </lineage>
</organism>